<gene>
    <name evidence="8" type="ORF">Cgig2_014642</name>
</gene>
<dbReference type="Pfam" id="PF00860">
    <property type="entry name" value="Xan_ur_permease"/>
    <property type="match status" value="1"/>
</dbReference>
<keyword evidence="5 7" id="KW-0472">Membrane</keyword>
<evidence type="ECO:0000256" key="5">
    <source>
        <dbReference type="ARBA" id="ARBA00023136"/>
    </source>
</evidence>
<feature type="transmembrane region" description="Helical" evidence="7">
    <location>
        <begin position="358"/>
        <end position="379"/>
    </location>
</feature>
<organism evidence="8 9">
    <name type="scientific">Carnegiea gigantea</name>
    <dbReference type="NCBI Taxonomy" id="171969"/>
    <lineage>
        <taxon>Eukaryota</taxon>
        <taxon>Viridiplantae</taxon>
        <taxon>Streptophyta</taxon>
        <taxon>Embryophyta</taxon>
        <taxon>Tracheophyta</taxon>
        <taxon>Spermatophyta</taxon>
        <taxon>Magnoliopsida</taxon>
        <taxon>eudicotyledons</taxon>
        <taxon>Gunneridae</taxon>
        <taxon>Pentapetalae</taxon>
        <taxon>Caryophyllales</taxon>
        <taxon>Cactineae</taxon>
        <taxon>Cactaceae</taxon>
        <taxon>Cactoideae</taxon>
        <taxon>Echinocereeae</taxon>
        <taxon>Carnegiea</taxon>
    </lineage>
</organism>
<evidence type="ECO:0000256" key="1">
    <source>
        <dbReference type="ARBA" id="ARBA00004141"/>
    </source>
</evidence>
<evidence type="ECO:0000313" key="8">
    <source>
        <dbReference type="EMBL" id="KAJ8452879.1"/>
    </source>
</evidence>
<dbReference type="Proteomes" id="UP001153076">
    <property type="component" value="Unassembled WGS sequence"/>
</dbReference>
<proteinExistence type="inferred from homology"/>
<reference evidence="8" key="1">
    <citation type="submission" date="2022-04" db="EMBL/GenBank/DDBJ databases">
        <title>Carnegiea gigantea Genome sequencing and assembly v2.</title>
        <authorList>
            <person name="Copetti D."/>
            <person name="Sanderson M.J."/>
            <person name="Burquez A."/>
            <person name="Wojciechowski M.F."/>
        </authorList>
    </citation>
    <scope>NUCLEOTIDE SEQUENCE</scope>
    <source>
        <strain evidence="8">SGP5-SGP5p</strain>
        <tissue evidence="8">Aerial part</tissue>
    </source>
</reference>
<feature type="transmembrane region" description="Helical" evidence="7">
    <location>
        <begin position="325"/>
        <end position="346"/>
    </location>
</feature>
<dbReference type="GO" id="GO:0016020">
    <property type="term" value="C:membrane"/>
    <property type="evidence" value="ECO:0007669"/>
    <property type="project" value="UniProtKB-SubCell"/>
</dbReference>
<comment type="subcellular location">
    <subcellularLocation>
        <location evidence="1">Membrane</location>
        <topology evidence="1">Multi-pass membrane protein</topology>
    </subcellularLocation>
</comment>
<comment type="caution">
    <text evidence="8">The sequence shown here is derived from an EMBL/GenBank/DDBJ whole genome shotgun (WGS) entry which is preliminary data.</text>
</comment>
<feature type="transmembrane region" description="Helical" evidence="7">
    <location>
        <begin position="423"/>
        <end position="442"/>
    </location>
</feature>
<feature type="region of interest" description="Disordered" evidence="6">
    <location>
        <begin position="1"/>
        <end position="20"/>
    </location>
</feature>
<feature type="transmembrane region" description="Helical" evidence="7">
    <location>
        <begin position="476"/>
        <end position="493"/>
    </location>
</feature>
<keyword evidence="3 7" id="KW-0812">Transmembrane</keyword>
<sequence>MAAAPKAPEQDSGPPPVREQLPGVDFCLTSNPPLPFSGNAWSHSDDPDYTRPPNGRCTGEVSQAVTHICGLPVIMCPFLVYVIMSFSIRIISALYMEEKAAVIQTLLFASGLNTLCQTLFGSRTIVVIGGSHAFVIPAIAIIFSDKYSRIVDPHLVRVFPKVQENNARDTRGNHVFINASYGTRGFGTVEDHHEVSTEFLSPLAAVPLVTLTGLGLFQLGFPLVAKCIEVGLPSLVILVFVSQYFASLLKPFQAIGRRYAVILTIGISGAFAAILTAAGAFKHSSTETQSYCRTDRSGLIHAASWIRIPYPFQWGRPTLNIADGLAMMAAAFVSLVESTGSFISAARFASATPMPPSILGRGVFWLGISNFVNGAFGAICGATSSVENAGLVGLNQIGSRRIAQFSAFFMLFFSVLEKFGAFLASIPLPIFAGIYCVLFAYVCDIHDLMLFDNVYAASSGLGFLQFCNLNSFRTKFILGFSFFMGLSVPQYFNEYLLITGHSPVNSPSEAFNSMLQVIFSSPATVAGIIALFLDLTLLRGHTATRKDSGRHWWKKFSSFDADPRSDEFYSLPWGLNKYFPSV</sequence>
<keyword evidence="4 7" id="KW-1133">Transmembrane helix</keyword>
<name>A0A9Q1QSU9_9CARY</name>
<evidence type="ECO:0000256" key="4">
    <source>
        <dbReference type="ARBA" id="ARBA00022989"/>
    </source>
</evidence>
<dbReference type="InterPro" id="IPR006043">
    <property type="entry name" value="NCS2"/>
</dbReference>
<dbReference type="AlphaFoldDB" id="A0A9Q1QSU9"/>
<evidence type="ECO:0000256" key="3">
    <source>
        <dbReference type="ARBA" id="ARBA00022692"/>
    </source>
</evidence>
<accession>A0A9Q1QSU9</accession>
<dbReference type="OrthoDB" id="1641903at2759"/>
<keyword evidence="9" id="KW-1185">Reference proteome</keyword>
<feature type="transmembrane region" description="Helical" evidence="7">
    <location>
        <begin position="203"/>
        <end position="224"/>
    </location>
</feature>
<dbReference type="EMBL" id="JAKOGI010000002">
    <property type="protein sequence ID" value="KAJ8452879.1"/>
    <property type="molecule type" value="Genomic_DNA"/>
</dbReference>
<dbReference type="PANTHER" id="PTHR11119">
    <property type="entry name" value="XANTHINE-URACIL / VITAMIN C PERMEASE FAMILY MEMBER"/>
    <property type="match status" value="1"/>
</dbReference>
<feature type="transmembrane region" description="Helical" evidence="7">
    <location>
        <begin position="230"/>
        <end position="249"/>
    </location>
</feature>
<feature type="transmembrane region" description="Helical" evidence="7">
    <location>
        <begin position="513"/>
        <end position="538"/>
    </location>
</feature>
<evidence type="ECO:0000256" key="7">
    <source>
        <dbReference type="SAM" id="Phobius"/>
    </source>
</evidence>
<feature type="transmembrane region" description="Helical" evidence="7">
    <location>
        <begin position="261"/>
        <end position="281"/>
    </location>
</feature>
<feature type="transmembrane region" description="Helical" evidence="7">
    <location>
        <begin position="126"/>
        <end position="143"/>
    </location>
</feature>
<evidence type="ECO:0000313" key="9">
    <source>
        <dbReference type="Proteomes" id="UP001153076"/>
    </source>
</evidence>
<evidence type="ECO:0000256" key="6">
    <source>
        <dbReference type="SAM" id="MobiDB-lite"/>
    </source>
</evidence>
<feature type="transmembrane region" description="Helical" evidence="7">
    <location>
        <begin position="64"/>
        <end position="88"/>
    </location>
</feature>
<comment type="similarity">
    <text evidence="2">Belongs to the nucleobase:cation symporter-2 (NCS2) (TC 2.A.40) family.</text>
</comment>
<dbReference type="GO" id="GO:0022857">
    <property type="term" value="F:transmembrane transporter activity"/>
    <property type="evidence" value="ECO:0007669"/>
    <property type="project" value="InterPro"/>
</dbReference>
<protein>
    <submittedName>
        <fullName evidence="8">Uncharacterized protein</fullName>
    </submittedName>
</protein>
<evidence type="ECO:0000256" key="2">
    <source>
        <dbReference type="ARBA" id="ARBA00008821"/>
    </source>
</evidence>